<gene>
    <name evidence="1" type="ORF">BpHYR1_025103</name>
</gene>
<comment type="caution">
    <text evidence="1">The sequence shown here is derived from an EMBL/GenBank/DDBJ whole genome shotgun (WGS) entry which is preliminary data.</text>
</comment>
<accession>A0A3M7RGG5</accession>
<name>A0A3M7RGG5_BRAPC</name>
<reference evidence="1 2" key="1">
    <citation type="journal article" date="2018" name="Sci. Rep.">
        <title>Genomic signatures of local adaptation to the degree of environmental predictability in rotifers.</title>
        <authorList>
            <person name="Franch-Gras L."/>
            <person name="Hahn C."/>
            <person name="Garcia-Roger E.M."/>
            <person name="Carmona M.J."/>
            <person name="Serra M."/>
            <person name="Gomez A."/>
        </authorList>
    </citation>
    <scope>NUCLEOTIDE SEQUENCE [LARGE SCALE GENOMIC DNA]</scope>
    <source>
        <strain evidence="1">HYR1</strain>
    </source>
</reference>
<dbReference type="AlphaFoldDB" id="A0A3M7RGG5"/>
<organism evidence="1 2">
    <name type="scientific">Brachionus plicatilis</name>
    <name type="common">Marine rotifer</name>
    <name type="synonym">Brachionus muelleri</name>
    <dbReference type="NCBI Taxonomy" id="10195"/>
    <lineage>
        <taxon>Eukaryota</taxon>
        <taxon>Metazoa</taxon>
        <taxon>Spiralia</taxon>
        <taxon>Gnathifera</taxon>
        <taxon>Rotifera</taxon>
        <taxon>Eurotatoria</taxon>
        <taxon>Monogononta</taxon>
        <taxon>Pseudotrocha</taxon>
        <taxon>Ploima</taxon>
        <taxon>Brachionidae</taxon>
        <taxon>Brachionus</taxon>
    </lineage>
</organism>
<proteinExistence type="predicted"/>
<sequence>MASTAVTSKHHPPLLLDHKYLHRRLKAIKNHVLPINQNSENSILNFLNDLFEIDIEIEIS</sequence>
<dbReference type="EMBL" id="REGN01003416">
    <property type="protein sequence ID" value="RNA22666.1"/>
    <property type="molecule type" value="Genomic_DNA"/>
</dbReference>
<dbReference type="Proteomes" id="UP000276133">
    <property type="component" value="Unassembled WGS sequence"/>
</dbReference>
<evidence type="ECO:0000313" key="2">
    <source>
        <dbReference type="Proteomes" id="UP000276133"/>
    </source>
</evidence>
<protein>
    <submittedName>
        <fullName evidence="1">Uncharacterized protein</fullName>
    </submittedName>
</protein>
<keyword evidence="2" id="KW-1185">Reference proteome</keyword>
<evidence type="ECO:0000313" key="1">
    <source>
        <dbReference type="EMBL" id="RNA22666.1"/>
    </source>
</evidence>